<feature type="domain" description="RNA polymerase sigma-70 region 3" evidence="5">
    <location>
        <begin position="156"/>
        <end position="206"/>
    </location>
</feature>
<dbReference type="Gene3D" id="1.20.140.160">
    <property type="match status" value="1"/>
</dbReference>
<evidence type="ECO:0000259" key="6">
    <source>
        <dbReference type="Pfam" id="PF04542"/>
    </source>
</evidence>
<dbReference type="InterPro" id="IPR014284">
    <property type="entry name" value="RNA_pol_sigma-70_dom"/>
</dbReference>
<sequence length="295" mass="32507">MTVLAEPTLSTAVSVHPAEAAVPVASDPRQPFTSLRAVAPVRRTPPAYPPTSTEQLLRQLASLPARHPDRTRLRTRAIEENLPMANRLARRYAGRGELLDDLSQVAALALIKAVDGYDPGRQSPFVSYAVPTILGALKRHFRDTAWGMRVPRSAQELTREVGIATGELSQRWGRRPTPAELAEHLHVTVDALQVVIGARQVYHLASLNTPSSAATGVDRIDLLGGVDPHYAHVDDRLTLRLLLAALPPRERRILALRYYGQLTQTQIATEVGVSQMHVSRLLKQTLSRLRAAPEW</sequence>
<dbReference type="EMBL" id="JBHSPR010000008">
    <property type="protein sequence ID" value="MFC6016808.1"/>
    <property type="molecule type" value="Genomic_DNA"/>
</dbReference>
<keyword evidence="1" id="KW-0805">Transcription regulation</keyword>
<evidence type="ECO:0000256" key="1">
    <source>
        <dbReference type="ARBA" id="ARBA00023015"/>
    </source>
</evidence>
<dbReference type="InterPro" id="IPR007627">
    <property type="entry name" value="RNA_pol_sigma70_r2"/>
</dbReference>
<evidence type="ECO:0000256" key="4">
    <source>
        <dbReference type="ARBA" id="ARBA00023163"/>
    </source>
</evidence>
<protein>
    <submittedName>
        <fullName evidence="8">SigB/SigF/SigG family RNA polymerase sigma factor</fullName>
    </submittedName>
</protein>
<dbReference type="SUPFAM" id="SSF88946">
    <property type="entry name" value="Sigma2 domain of RNA polymerase sigma factors"/>
    <property type="match status" value="1"/>
</dbReference>
<organism evidence="8 9">
    <name type="scientific">Plantactinospora solaniradicis</name>
    <dbReference type="NCBI Taxonomy" id="1723736"/>
    <lineage>
        <taxon>Bacteria</taxon>
        <taxon>Bacillati</taxon>
        <taxon>Actinomycetota</taxon>
        <taxon>Actinomycetes</taxon>
        <taxon>Micromonosporales</taxon>
        <taxon>Micromonosporaceae</taxon>
        <taxon>Plantactinospora</taxon>
    </lineage>
</organism>
<name>A0ABW1K936_9ACTN</name>
<keyword evidence="2" id="KW-0731">Sigma factor</keyword>
<evidence type="ECO:0000256" key="3">
    <source>
        <dbReference type="ARBA" id="ARBA00023125"/>
    </source>
</evidence>
<dbReference type="InterPro" id="IPR013324">
    <property type="entry name" value="RNA_pol_sigma_r3/r4-like"/>
</dbReference>
<dbReference type="NCBIfam" id="TIGR02937">
    <property type="entry name" value="sigma70-ECF"/>
    <property type="match status" value="1"/>
</dbReference>
<dbReference type="SUPFAM" id="SSF88659">
    <property type="entry name" value="Sigma3 and sigma4 domains of RNA polymerase sigma factors"/>
    <property type="match status" value="2"/>
</dbReference>
<evidence type="ECO:0000313" key="8">
    <source>
        <dbReference type="EMBL" id="MFC6016808.1"/>
    </source>
</evidence>
<evidence type="ECO:0000259" key="7">
    <source>
        <dbReference type="Pfam" id="PF04545"/>
    </source>
</evidence>
<keyword evidence="9" id="KW-1185">Reference proteome</keyword>
<proteinExistence type="predicted"/>
<dbReference type="RefSeq" id="WP_377420535.1">
    <property type="nucleotide sequence ID" value="NZ_JBHSPR010000008.1"/>
</dbReference>
<reference evidence="9" key="1">
    <citation type="journal article" date="2019" name="Int. J. Syst. Evol. Microbiol.">
        <title>The Global Catalogue of Microorganisms (GCM) 10K type strain sequencing project: providing services to taxonomists for standard genome sequencing and annotation.</title>
        <authorList>
            <consortium name="The Broad Institute Genomics Platform"/>
            <consortium name="The Broad Institute Genome Sequencing Center for Infectious Disease"/>
            <person name="Wu L."/>
            <person name="Ma J."/>
        </authorList>
    </citation>
    <scope>NUCLEOTIDE SEQUENCE [LARGE SCALE GENOMIC DNA]</scope>
    <source>
        <strain evidence="9">ZS-35-S2</strain>
    </source>
</reference>
<accession>A0ABW1K936</accession>
<evidence type="ECO:0000256" key="2">
    <source>
        <dbReference type="ARBA" id="ARBA00023082"/>
    </source>
</evidence>
<dbReference type="Gene3D" id="1.20.120.1810">
    <property type="match status" value="1"/>
</dbReference>
<dbReference type="InterPro" id="IPR013325">
    <property type="entry name" value="RNA_pol_sigma_r2"/>
</dbReference>
<gene>
    <name evidence="8" type="ORF">ACFP2T_11395</name>
</gene>
<dbReference type="Pfam" id="PF04545">
    <property type="entry name" value="Sigma70_r4"/>
    <property type="match status" value="1"/>
</dbReference>
<dbReference type="PANTHER" id="PTHR30385">
    <property type="entry name" value="SIGMA FACTOR F FLAGELLAR"/>
    <property type="match status" value="1"/>
</dbReference>
<keyword evidence="4" id="KW-0804">Transcription</keyword>
<dbReference type="PRINTS" id="PR00046">
    <property type="entry name" value="SIGMA70FCT"/>
</dbReference>
<dbReference type="InterPro" id="IPR007624">
    <property type="entry name" value="RNA_pol_sigma70_r3"/>
</dbReference>
<dbReference type="InterPro" id="IPR000943">
    <property type="entry name" value="RNA_pol_sigma70"/>
</dbReference>
<evidence type="ECO:0000313" key="9">
    <source>
        <dbReference type="Proteomes" id="UP001596203"/>
    </source>
</evidence>
<dbReference type="InterPro" id="IPR014322">
    <property type="entry name" value="RNA_pol_sigma-B/F/G"/>
</dbReference>
<dbReference type="NCBIfam" id="TIGR02980">
    <property type="entry name" value="SigBFG"/>
    <property type="match status" value="1"/>
</dbReference>
<comment type="caution">
    <text evidence="8">The sequence shown here is derived from an EMBL/GenBank/DDBJ whole genome shotgun (WGS) entry which is preliminary data.</text>
</comment>
<dbReference type="CDD" id="cd06171">
    <property type="entry name" value="Sigma70_r4"/>
    <property type="match status" value="1"/>
</dbReference>
<dbReference type="Pfam" id="PF04542">
    <property type="entry name" value="Sigma70_r2"/>
    <property type="match status" value="1"/>
</dbReference>
<feature type="domain" description="RNA polymerase sigma-70 region 2" evidence="6">
    <location>
        <begin position="78"/>
        <end position="146"/>
    </location>
</feature>
<dbReference type="InterPro" id="IPR007630">
    <property type="entry name" value="RNA_pol_sigma70_r4"/>
</dbReference>
<dbReference type="Pfam" id="PF04539">
    <property type="entry name" value="Sigma70_r3"/>
    <property type="match status" value="1"/>
</dbReference>
<keyword evidence="3" id="KW-0238">DNA-binding</keyword>
<dbReference type="PANTHER" id="PTHR30385:SF4">
    <property type="entry name" value="RNA POLYMERASE SIGMA-E FACTOR"/>
    <property type="match status" value="1"/>
</dbReference>
<feature type="domain" description="RNA polymerase sigma-70 region 4" evidence="7">
    <location>
        <begin position="242"/>
        <end position="291"/>
    </location>
</feature>
<dbReference type="Proteomes" id="UP001596203">
    <property type="component" value="Unassembled WGS sequence"/>
</dbReference>
<evidence type="ECO:0000259" key="5">
    <source>
        <dbReference type="Pfam" id="PF04539"/>
    </source>
</evidence>